<proteinExistence type="predicted"/>
<sequence>MPAELLLPAHTEATPTGRPYNTEKHHNLLLASPVTSVAAPDSSSSSVLSILNAIFANHRAKDDEAYVQKSYIS</sequence>
<dbReference type="EMBL" id="VSRR010008435">
    <property type="protein sequence ID" value="MPC48725.1"/>
    <property type="molecule type" value="Genomic_DNA"/>
</dbReference>
<comment type="caution">
    <text evidence="2">The sequence shown here is derived from an EMBL/GenBank/DDBJ whole genome shotgun (WGS) entry which is preliminary data.</text>
</comment>
<evidence type="ECO:0000313" key="2">
    <source>
        <dbReference type="EMBL" id="MPC48725.1"/>
    </source>
</evidence>
<dbReference type="Proteomes" id="UP000324222">
    <property type="component" value="Unassembled WGS sequence"/>
</dbReference>
<evidence type="ECO:0000256" key="1">
    <source>
        <dbReference type="SAM" id="MobiDB-lite"/>
    </source>
</evidence>
<dbReference type="AlphaFoldDB" id="A0A5B7FTU2"/>
<evidence type="ECO:0000313" key="3">
    <source>
        <dbReference type="Proteomes" id="UP000324222"/>
    </source>
</evidence>
<protein>
    <submittedName>
        <fullName evidence="2">Uncharacterized protein</fullName>
    </submittedName>
</protein>
<keyword evidence="3" id="KW-1185">Reference proteome</keyword>
<feature type="region of interest" description="Disordered" evidence="1">
    <location>
        <begin position="1"/>
        <end position="23"/>
    </location>
</feature>
<organism evidence="2 3">
    <name type="scientific">Portunus trituberculatus</name>
    <name type="common">Swimming crab</name>
    <name type="synonym">Neptunus trituberculatus</name>
    <dbReference type="NCBI Taxonomy" id="210409"/>
    <lineage>
        <taxon>Eukaryota</taxon>
        <taxon>Metazoa</taxon>
        <taxon>Ecdysozoa</taxon>
        <taxon>Arthropoda</taxon>
        <taxon>Crustacea</taxon>
        <taxon>Multicrustacea</taxon>
        <taxon>Malacostraca</taxon>
        <taxon>Eumalacostraca</taxon>
        <taxon>Eucarida</taxon>
        <taxon>Decapoda</taxon>
        <taxon>Pleocyemata</taxon>
        <taxon>Brachyura</taxon>
        <taxon>Eubrachyura</taxon>
        <taxon>Portunoidea</taxon>
        <taxon>Portunidae</taxon>
        <taxon>Portuninae</taxon>
        <taxon>Portunus</taxon>
    </lineage>
</organism>
<gene>
    <name evidence="2" type="ORF">E2C01_042506</name>
</gene>
<accession>A0A5B7FTU2</accession>
<name>A0A5B7FTU2_PORTR</name>
<reference evidence="2 3" key="1">
    <citation type="submission" date="2019-05" db="EMBL/GenBank/DDBJ databases">
        <title>Another draft genome of Portunus trituberculatus and its Hox gene families provides insights of decapod evolution.</title>
        <authorList>
            <person name="Jeong J.-H."/>
            <person name="Song I."/>
            <person name="Kim S."/>
            <person name="Choi T."/>
            <person name="Kim D."/>
            <person name="Ryu S."/>
            <person name="Kim W."/>
        </authorList>
    </citation>
    <scope>NUCLEOTIDE SEQUENCE [LARGE SCALE GENOMIC DNA]</scope>
    <source>
        <tissue evidence="2">Muscle</tissue>
    </source>
</reference>